<feature type="domain" description="MvaI/BcnI restriction endonuclease" evidence="1">
    <location>
        <begin position="217"/>
        <end position="458"/>
    </location>
</feature>
<gene>
    <name evidence="2" type="ORF">PSRA_1011</name>
</gene>
<dbReference type="Pfam" id="PF15515">
    <property type="entry name" value="MvaI_BcnI"/>
    <property type="match status" value="1"/>
</dbReference>
<sequence length="476" mass="52943">MEHDGSDNDVQWYDTITIEQVRDEFTAVGAKVVWAKLMGRNNNSKQQVWLAGDPSDLSFLPLGVPSYNEGTSRKKKAGPLVVRIPVSWNWVVPGVGRFLAPDAKLCYYPQYPEVRFSGFLRGCSMAPNELMGPSKRGFEEGRVLFFATVDIDGEHPTVVAMVVGAPSPAAAYMYALGADAAGRPKPVVFPGMQVLDEISVLENALKGFVGEKVVPCRLLGDGTVIRPYIAQNAAGFTLEAEMGVGENSVPGPDFDVWELKAIKQVNLLKRHNHKVTLFTPQPDRGWITEHPQTDFVLRYGHVYKTNEQGKPVSYYFTSGDFEGIGTDKPSARLRMQIEGFRNSKDFDPSGMIELVDKETGEVAAGWSFMKLLDHWQRKHNRAAYIPYAKEGDGESTLFEFGPLITLGISTSFGLFLQAFSEGKVVFDPGDKAVLRDGKWVPHSRSQFRINLFDIGAIYQETRFIDIRDDDADDGQR</sequence>
<keyword evidence="2" id="KW-0540">Nuclease</keyword>
<dbReference type="EMBL" id="MWWR01000007">
    <property type="protein sequence ID" value="OZG51614.1"/>
    <property type="molecule type" value="Genomic_DNA"/>
</dbReference>
<dbReference type="InterPro" id="IPR029127">
    <property type="entry name" value="MvaI_BcnI"/>
</dbReference>
<protein>
    <submittedName>
        <fullName evidence="2">MvaI/BcnI restriction endonuclease family</fullName>
    </submittedName>
</protein>
<evidence type="ECO:0000313" key="2">
    <source>
        <dbReference type="EMBL" id="OZG51614.1"/>
    </source>
</evidence>
<proteinExistence type="predicted"/>
<keyword evidence="2" id="KW-0255">Endonuclease</keyword>
<dbReference type="AlphaFoldDB" id="A0A261EXN3"/>
<evidence type="ECO:0000259" key="1">
    <source>
        <dbReference type="Pfam" id="PF15515"/>
    </source>
</evidence>
<dbReference type="GO" id="GO:0004519">
    <property type="term" value="F:endonuclease activity"/>
    <property type="evidence" value="ECO:0007669"/>
    <property type="project" value="UniProtKB-KW"/>
</dbReference>
<dbReference type="Proteomes" id="UP000216725">
    <property type="component" value="Unassembled WGS sequence"/>
</dbReference>
<dbReference type="InterPro" id="IPR043004">
    <property type="entry name" value="MvaI_BcnI_cat"/>
</dbReference>
<comment type="caution">
    <text evidence="2">The sequence shown here is derived from an EMBL/GenBank/DDBJ whole genome shotgun (WGS) entry which is preliminary data.</text>
</comment>
<reference evidence="2 3" key="1">
    <citation type="journal article" date="2017" name="BMC Genomics">
        <title>Comparative genomic and phylogenomic analyses of the Bifidobacteriaceae family.</title>
        <authorList>
            <person name="Lugli G.A."/>
            <person name="Milani C."/>
            <person name="Turroni F."/>
            <person name="Duranti S."/>
            <person name="Mancabelli L."/>
            <person name="Mangifesta M."/>
            <person name="Ferrario C."/>
            <person name="Modesto M."/>
            <person name="Mattarelli P."/>
            <person name="Jiri K."/>
            <person name="van Sinderen D."/>
            <person name="Ventura M."/>
        </authorList>
    </citation>
    <scope>NUCLEOTIDE SEQUENCE [LARGE SCALE GENOMIC DNA]</scope>
    <source>
        <strain evidence="2 3">DSM 24742</strain>
    </source>
</reference>
<accession>A0A261EXN3</accession>
<dbReference type="RefSeq" id="WP_094660828.1">
    <property type="nucleotide sequence ID" value="NZ_MWWR01000007.1"/>
</dbReference>
<organism evidence="2 3">
    <name type="scientific">Pseudoscardovia radai</name>
    <dbReference type="NCBI Taxonomy" id="987066"/>
    <lineage>
        <taxon>Bacteria</taxon>
        <taxon>Bacillati</taxon>
        <taxon>Actinomycetota</taxon>
        <taxon>Actinomycetes</taxon>
        <taxon>Bifidobacteriales</taxon>
        <taxon>Bifidobacteriaceae</taxon>
        <taxon>Pseudoscardovia</taxon>
    </lineage>
</organism>
<dbReference type="Gene3D" id="3.40.210.20">
    <property type="entry name" value="MvaI/BcnI restriction endonuclease, catalytic domain"/>
    <property type="match status" value="1"/>
</dbReference>
<keyword evidence="2" id="KW-0378">Hydrolase</keyword>
<evidence type="ECO:0000313" key="3">
    <source>
        <dbReference type="Proteomes" id="UP000216725"/>
    </source>
</evidence>
<keyword evidence="3" id="KW-1185">Reference proteome</keyword>
<dbReference type="OrthoDB" id="9204522at2"/>
<name>A0A261EXN3_9BIFI</name>